<reference evidence="2" key="1">
    <citation type="submission" date="2018-03" db="EMBL/GenBank/DDBJ databases">
        <title>Genome sequencing of Melaminivora sp. strain SC2-7.</title>
        <authorList>
            <person name="Kim S.-J."/>
            <person name="Heo J."/>
            <person name="Ahn J.-H."/>
            <person name="Kwon S.-W."/>
        </authorList>
    </citation>
    <scope>NUCLEOTIDE SEQUENCE [LARGE SCALE GENOMIC DNA]</scope>
    <source>
        <strain evidence="2">SC2-7</strain>
    </source>
</reference>
<dbReference type="OrthoDB" id="5625573at2"/>
<dbReference type="RefSeq" id="WP_106846061.1">
    <property type="nucleotide sequence ID" value="NZ_CP027792.1"/>
</dbReference>
<evidence type="ECO:0000313" key="2">
    <source>
        <dbReference type="Proteomes" id="UP000241829"/>
    </source>
</evidence>
<organism evidence="1 2">
    <name type="scientific">Pulveribacter suum</name>
    <dbReference type="NCBI Taxonomy" id="2116657"/>
    <lineage>
        <taxon>Bacteria</taxon>
        <taxon>Pseudomonadati</taxon>
        <taxon>Pseudomonadota</taxon>
        <taxon>Betaproteobacteria</taxon>
        <taxon>Burkholderiales</taxon>
        <taxon>Comamonadaceae</taxon>
        <taxon>Pulveribacter</taxon>
    </lineage>
</organism>
<proteinExistence type="predicted"/>
<dbReference type="Proteomes" id="UP000241829">
    <property type="component" value="Chromosome"/>
</dbReference>
<evidence type="ECO:0000313" key="1">
    <source>
        <dbReference type="EMBL" id="AVP57508.1"/>
    </source>
</evidence>
<protein>
    <recommendedName>
        <fullName evidence="3">Phasin domain-containing protein</fullName>
    </recommendedName>
</protein>
<gene>
    <name evidence="1" type="ORF">C7H73_07395</name>
</gene>
<name>A0A2P1NKB3_9BURK</name>
<sequence length="123" mass="13169">MSRKTTRHTSLNRTLTGLATDAPFVIATRMSRMLDPATALSPAVQADNLRMVWEKQAAAFEACSALMAAGAAQYQQAWLGLWTGALPTGRAPSAASLAGALDSALQPFQRRARANARRLRSGR</sequence>
<keyword evidence="2" id="KW-1185">Reference proteome</keyword>
<dbReference type="EMBL" id="CP027792">
    <property type="protein sequence ID" value="AVP57508.1"/>
    <property type="molecule type" value="Genomic_DNA"/>
</dbReference>
<evidence type="ECO:0008006" key="3">
    <source>
        <dbReference type="Google" id="ProtNLM"/>
    </source>
</evidence>
<accession>A0A2P1NKB3</accession>
<dbReference type="KEGG" id="melm:C7H73_07395"/>
<dbReference type="AlphaFoldDB" id="A0A2P1NKB3"/>